<sequence length="674" mass="73506">MNVLVYSGPGTTVELVNHCLHTFRHFLSPYYAVTSVTAETIGKGQWLSGCALLCLPGGADLGYCKALNGAGNQQIKQYVRRGGRFVGFCAGAYFASANVEFEKGDQYLEVTGPRELGFFPGSCKGAAFKGFKYNSEAGARACPLDVAERLVDVGSPSAFACYYNGGGVFAKAEMFADQGIEILARYHDGPQIDTGDGNVAAVGCKIGTGFAVLVGTHPEFSAAALRKRSSLGEYPQVLHRLEENEDSRVKFVASLLRLLGLRVNDKITKPPQGQMQLHLSCLKIADAQLLQAILTSLVKPIGDAGNNSNIIFGENDLFLLETQPPKSSKQPSLPTPADLTTSLDEVSSEKSAFRLKLHLESWPTTDETPLFSISSYFQYLQNERSQTASSFNFGTPLLYGEVVTRVATSADEKGRNFSLLRELPSGFTAIATTQTAARGRGDNVWISPHGALGFSVAVRHRLQHQEKAPVIFIQYLVGLAIVESIKAYDDGYGDLPVYLKWPNDIYARKPSAPGQPPPDKKEVVKIGGVLVTASFDGEEFILVIGCGINVSNEAPTTSLKIIAESMNPKLATFQHEKLLAKILAKVESFYEVFVNSGFKTFEENYYEHWLHSNQIVTLDEMNGVSARIRGLSMDDGTLVVDELDEFNNKTGKAFKLQTDGNSFDFFKGLLKKKI</sequence>
<name>A0AAD6J1W1_DREDA</name>
<gene>
    <name evidence="4" type="ORF">Dda_1362</name>
</gene>
<dbReference type="Pfam" id="PF09825">
    <property type="entry name" value="BPL_N"/>
    <property type="match status" value="1"/>
</dbReference>
<dbReference type="GO" id="GO:0004077">
    <property type="term" value="F:biotin--[biotin carboxyl-carrier protein] ligase activity"/>
    <property type="evidence" value="ECO:0007669"/>
    <property type="project" value="InterPro"/>
</dbReference>
<dbReference type="SUPFAM" id="SSF55681">
    <property type="entry name" value="Class II aaRS and biotin synthetases"/>
    <property type="match status" value="1"/>
</dbReference>
<evidence type="ECO:0000259" key="3">
    <source>
        <dbReference type="PROSITE" id="PS51733"/>
    </source>
</evidence>
<dbReference type="PROSITE" id="PS51733">
    <property type="entry name" value="BPL_LPL_CATALYTIC"/>
    <property type="match status" value="1"/>
</dbReference>
<accession>A0AAD6J1W1</accession>
<keyword evidence="2" id="KW-0436">Ligase</keyword>
<dbReference type="PANTHER" id="PTHR12835">
    <property type="entry name" value="BIOTIN PROTEIN LIGASE"/>
    <property type="match status" value="1"/>
</dbReference>
<evidence type="ECO:0000256" key="2">
    <source>
        <dbReference type="ARBA" id="ARBA00022598"/>
    </source>
</evidence>
<dbReference type="AlphaFoldDB" id="A0AAD6J1W1"/>
<dbReference type="Gene3D" id="3.30.930.10">
    <property type="entry name" value="Bira Bifunctional Protein, Domain 2"/>
    <property type="match status" value="1"/>
</dbReference>
<feature type="domain" description="BPL/LPL catalytic" evidence="3">
    <location>
        <begin position="392"/>
        <end position="594"/>
    </location>
</feature>
<evidence type="ECO:0000256" key="1">
    <source>
        <dbReference type="ARBA" id="ARBA00009934"/>
    </source>
</evidence>
<reference evidence="4" key="1">
    <citation type="submission" date="2023-01" db="EMBL/GenBank/DDBJ databases">
        <title>The chitinases involved in constricting ring structure development in the nematode-trapping fungus Drechslerella dactyloides.</title>
        <authorList>
            <person name="Wang R."/>
            <person name="Zhang L."/>
            <person name="Tang P."/>
            <person name="Li S."/>
            <person name="Liang L."/>
        </authorList>
    </citation>
    <scope>NUCLEOTIDE SEQUENCE</scope>
    <source>
        <strain evidence="4">YMF1.00031</strain>
    </source>
</reference>
<evidence type="ECO:0000313" key="4">
    <source>
        <dbReference type="EMBL" id="KAJ6262805.1"/>
    </source>
</evidence>
<keyword evidence="5" id="KW-1185">Reference proteome</keyword>
<dbReference type="Gene3D" id="3.40.50.880">
    <property type="match status" value="1"/>
</dbReference>
<dbReference type="InterPro" id="IPR029062">
    <property type="entry name" value="Class_I_gatase-like"/>
</dbReference>
<dbReference type="InterPro" id="IPR004143">
    <property type="entry name" value="BPL_LPL_catalytic"/>
</dbReference>
<comment type="caution">
    <text evidence="4">The sequence shown here is derived from an EMBL/GenBank/DDBJ whole genome shotgun (WGS) entry which is preliminary data.</text>
</comment>
<dbReference type="InterPro" id="IPR019197">
    <property type="entry name" value="Biotin-prot_ligase_N"/>
</dbReference>
<dbReference type="EMBL" id="JAQGDS010000002">
    <property type="protein sequence ID" value="KAJ6262805.1"/>
    <property type="molecule type" value="Genomic_DNA"/>
</dbReference>
<comment type="similarity">
    <text evidence="1">Belongs to the biotin--protein ligase family.</text>
</comment>
<dbReference type="CDD" id="cd03144">
    <property type="entry name" value="GATase1_ScBLP_like"/>
    <property type="match status" value="1"/>
</dbReference>
<dbReference type="PANTHER" id="PTHR12835:SF5">
    <property type="entry name" value="BIOTIN--PROTEIN LIGASE"/>
    <property type="match status" value="1"/>
</dbReference>
<dbReference type="InterPro" id="IPR045864">
    <property type="entry name" value="aa-tRNA-synth_II/BPL/LPL"/>
</dbReference>
<organism evidence="4 5">
    <name type="scientific">Drechslerella dactyloides</name>
    <name type="common">Nematode-trapping fungus</name>
    <name type="synonym">Arthrobotrys dactyloides</name>
    <dbReference type="NCBI Taxonomy" id="74499"/>
    <lineage>
        <taxon>Eukaryota</taxon>
        <taxon>Fungi</taxon>
        <taxon>Dikarya</taxon>
        <taxon>Ascomycota</taxon>
        <taxon>Pezizomycotina</taxon>
        <taxon>Orbiliomycetes</taxon>
        <taxon>Orbiliales</taxon>
        <taxon>Orbiliaceae</taxon>
        <taxon>Drechslerella</taxon>
    </lineage>
</organism>
<protein>
    <recommendedName>
        <fullName evidence="3">BPL/LPL catalytic domain-containing protein</fullName>
    </recommendedName>
</protein>
<dbReference type="NCBIfam" id="TIGR00121">
    <property type="entry name" value="birA_ligase"/>
    <property type="match status" value="1"/>
</dbReference>
<dbReference type="Pfam" id="PF03099">
    <property type="entry name" value="BPL_LplA_LipB"/>
    <property type="match status" value="1"/>
</dbReference>
<proteinExistence type="inferred from homology"/>
<dbReference type="SUPFAM" id="SSF52317">
    <property type="entry name" value="Class I glutamine amidotransferase-like"/>
    <property type="match status" value="1"/>
</dbReference>
<dbReference type="Proteomes" id="UP001221413">
    <property type="component" value="Unassembled WGS sequence"/>
</dbReference>
<evidence type="ECO:0000313" key="5">
    <source>
        <dbReference type="Proteomes" id="UP001221413"/>
    </source>
</evidence>
<dbReference type="GO" id="GO:0005737">
    <property type="term" value="C:cytoplasm"/>
    <property type="evidence" value="ECO:0007669"/>
    <property type="project" value="TreeGrafter"/>
</dbReference>
<dbReference type="InterPro" id="IPR004408">
    <property type="entry name" value="Biotin_CoA_COase_ligase"/>
</dbReference>